<feature type="compositionally biased region" description="Low complexity" evidence="1">
    <location>
        <begin position="815"/>
        <end position="826"/>
    </location>
</feature>
<evidence type="ECO:0000313" key="3">
    <source>
        <dbReference type="Proteomes" id="UP001497392"/>
    </source>
</evidence>
<dbReference type="Proteomes" id="UP001497392">
    <property type="component" value="Unassembled WGS sequence"/>
</dbReference>
<feature type="region of interest" description="Disordered" evidence="1">
    <location>
        <begin position="225"/>
        <end position="264"/>
    </location>
</feature>
<feature type="region of interest" description="Disordered" evidence="1">
    <location>
        <begin position="517"/>
        <end position="729"/>
    </location>
</feature>
<feature type="compositionally biased region" description="Polar residues" evidence="1">
    <location>
        <begin position="1205"/>
        <end position="1214"/>
    </location>
</feature>
<feature type="compositionally biased region" description="Basic and acidic residues" evidence="1">
    <location>
        <begin position="679"/>
        <end position="688"/>
    </location>
</feature>
<evidence type="ECO:0000313" key="2">
    <source>
        <dbReference type="EMBL" id="CAL5225820.1"/>
    </source>
</evidence>
<feature type="region of interest" description="Disordered" evidence="1">
    <location>
        <begin position="897"/>
        <end position="918"/>
    </location>
</feature>
<proteinExistence type="predicted"/>
<organism evidence="2 3">
    <name type="scientific">Coccomyxa viridis</name>
    <dbReference type="NCBI Taxonomy" id="1274662"/>
    <lineage>
        <taxon>Eukaryota</taxon>
        <taxon>Viridiplantae</taxon>
        <taxon>Chlorophyta</taxon>
        <taxon>core chlorophytes</taxon>
        <taxon>Trebouxiophyceae</taxon>
        <taxon>Trebouxiophyceae incertae sedis</taxon>
        <taxon>Coccomyxaceae</taxon>
        <taxon>Coccomyxa</taxon>
    </lineage>
</organism>
<comment type="caution">
    <text evidence="2">The sequence shown here is derived from an EMBL/GenBank/DDBJ whole genome shotgun (WGS) entry which is preliminary data.</text>
</comment>
<feature type="region of interest" description="Disordered" evidence="1">
    <location>
        <begin position="743"/>
        <end position="882"/>
    </location>
</feature>
<feature type="compositionally biased region" description="Low complexity" evidence="1">
    <location>
        <begin position="699"/>
        <end position="714"/>
    </location>
</feature>
<dbReference type="EMBL" id="CAXHTA020000015">
    <property type="protein sequence ID" value="CAL5225820.1"/>
    <property type="molecule type" value="Genomic_DNA"/>
</dbReference>
<feature type="region of interest" description="Disordered" evidence="1">
    <location>
        <begin position="280"/>
        <end position="327"/>
    </location>
</feature>
<feature type="region of interest" description="Disordered" evidence="1">
    <location>
        <begin position="1167"/>
        <end position="1219"/>
    </location>
</feature>
<keyword evidence="3" id="KW-1185">Reference proteome</keyword>
<feature type="region of interest" description="Disordered" evidence="1">
    <location>
        <begin position="356"/>
        <end position="503"/>
    </location>
</feature>
<feature type="compositionally biased region" description="Low complexity" evidence="1">
    <location>
        <begin position="378"/>
        <end position="390"/>
    </location>
</feature>
<name>A0ABP1G356_9CHLO</name>
<feature type="compositionally biased region" description="Low complexity" evidence="1">
    <location>
        <begin position="1167"/>
        <end position="1180"/>
    </location>
</feature>
<reference evidence="2 3" key="1">
    <citation type="submission" date="2024-06" db="EMBL/GenBank/DDBJ databases">
        <authorList>
            <person name="Kraege A."/>
            <person name="Thomma B."/>
        </authorList>
    </citation>
    <scope>NUCLEOTIDE SEQUENCE [LARGE SCALE GENOMIC DNA]</scope>
</reference>
<gene>
    <name evidence="2" type="primary">g8599</name>
    <name evidence="2" type="ORF">VP750_LOCUS7726</name>
</gene>
<protein>
    <submittedName>
        <fullName evidence="2">G8599 protein</fullName>
    </submittedName>
</protein>
<feature type="compositionally biased region" description="Polar residues" evidence="1">
    <location>
        <begin position="422"/>
        <end position="441"/>
    </location>
</feature>
<sequence length="1375" mass="141584">MSLLEAELALQGLFLSRTSDAAAAARILSGVNGHLEGLTPSAQQRLQVLVLEGKLEAGVIDEDVAGLVVGLFDANDPEHEQLHLAVRTQAFLRTAGSLHGHADPESLIQAAEMLFEPPEHCQNRSLCDSLAALRAEAEHFCAQLHERAAELVPQDVSPGYSLQATWDKYPLFYAQQLLTAAVEAERVRLTGPGSQVDNTSTAAVADTSARYIYAQHAPDVEREAAAASAAAAVDSGEGVHGGDNGTATQGAAPDQAGPSAHSMSQQDDVMWAQRRLSLSMPSDSDIDIGGTPPPLPPPVVRLDWASPGSRAGAAATRQAQPGSQHGAAGLQALREVVALVPDTYEDLDGAQQVPELASSKAAEGAGSESSLEMEDIENSSLHSNGGLHLSESPGRASSQRAKQAQHAKHGSDSQEPAGPQGSPHTDTPYSSPLETLQSQQERPPAGDKPSAPTKDSREAQGTPYSSPAEVPLDEAVPDKALRGPPSAADAAEEDRSEDEVFEDAAQTLLVLRSQALGRPGSAQAADSAGPDEGLHAVQPSSGGTAPQEEAAAASPGAVQDDENVLRNVTDAQPHASFGSGPLFPSPLEDVVDLTNEQEDDVRGRQPDLARMTITQKPAAVAQPRRRQDSRPAISGPTSGEAVPAQTTTVQPVISHADGVAERAQGNVTAASAHRGAAQSERHARELVPQKRTARKQTGASAGSAAAAAHPVSAAPAPPAAPAHQQNQSSSVVLGQGLLSVQSRNAPAAQRPGTGGATSACGQQQPAPFDLSAAMRGRQPAQAPANSTRPDQAPHSPPTVPVPTERRSPETSGRSAAAAQRLPGAQAHKVVGQPTSAGATVQAQAAGRSEQSGQTSGALGKRAMQPGSEPPAKRAKQSDGSLLSLAERVMIDIARERHGRAGGHSRAATPPAASATAALREAAAAPVQAASPAASTPAAASVTAAASAAPATPATAPTASMRSVLEAAIRLPGSVAVPTLVPERFRKANARANAAIRQIRAHSPVTLSGPGMPTEGSGQPQTALGSAAQPGLDPRTGRAQAQHGHSPGASLQPDQAPPQAAPHTASGPVSRQPSSRLRNEAGPSACSIGVADVQSGEGHAELLAALHKPQQASRSSWSLWAAQLRANPCPAPPQPGTQGHTGHPVSVQRPVNLNAHGQGYRQLPLVSTAGPSAASRAASASEQRPEQAHAPHRQGVAGQMHHAQERSSSTGQRMQPAQRPFTAAAAPDLAPRHTQHGAFMAAASAGCPSAPVHQSGTDHSPQTELPVNWPTLAAGHSHHQAHDRAANSCTEAESAGASMVAPPHVFMQPGRPTDPTMLYHTPLQTMRDAPRPGISPTELCGLTLTAPLNVDALRSHHRLCAARFGFERPFTTHDRQ</sequence>
<feature type="compositionally biased region" description="Low complexity" evidence="1">
    <location>
        <begin position="904"/>
        <end position="918"/>
    </location>
</feature>
<evidence type="ECO:0000256" key="1">
    <source>
        <dbReference type="SAM" id="MobiDB-lite"/>
    </source>
</evidence>
<feature type="compositionally biased region" description="Polar residues" evidence="1">
    <location>
        <begin position="1066"/>
        <end position="1075"/>
    </location>
</feature>
<feature type="region of interest" description="Disordered" evidence="1">
    <location>
        <begin position="1128"/>
        <end position="1148"/>
    </location>
</feature>
<feature type="compositionally biased region" description="Acidic residues" evidence="1">
    <location>
        <begin position="589"/>
        <end position="599"/>
    </location>
</feature>
<feature type="region of interest" description="Disordered" evidence="1">
    <location>
        <begin position="1000"/>
        <end position="1081"/>
    </location>
</feature>
<feature type="compositionally biased region" description="Acidic residues" evidence="1">
    <location>
        <begin position="490"/>
        <end position="502"/>
    </location>
</feature>
<accession>A0ABP1G356</accession>
<feature type="compositionally biased region" description="Low complexity" evidence="1">
    <location>
        <begin position="356"/>
        <end position="370"/>
    </location>
</feature>
<feature type="compositionally biased region" description="Polar residues" evidence="1">
    <location>
        <begin position="832"/>
        <end position="856"/>
    </location>
</feature>